<name>A0A8J7SL24_9PROT</name>
<feature type="domain" description="HTH lysR-type" evidence="5">
    <location>
        <begin position="1"/>
        <end position="59"/>
    </location>
</feature>
<evidence type="ECO:0000256" key="2">
    <source>
        <dbReference type="ARBA" id="ARBA00023015"/>
    </source>
</evidence>
<dbReference type="Gene3D" id="1.10.10.10">
    <property type="entry name" value="Winged helix-like DNA-binding domain superfamily/Winged helix DNA-binding domain"/>
    <property type="match status" value="1"/>
</dbReference>
<proteinExistence type="inferred from homology"/>
<dbReference type="FunFam" id="1.10.10.10:FF:000001">
    <property type="entry name" value="LysR family transcriptional regulator"/>
    <property type="match status" value="1"/>
</dbReference>
<dbReference type="InterPro" id="IPR000847">
    <property type="entry name" value="LysR_HTH_N"/>
</dbReference>
<dbReference type="PRINTS" id="PR00039">
    <property type="entry name" value="HTHLYSR"/>
</dbReference>
<dbReference type="SUPFAM" id="SSF53850">
    <property type="entry name" value="Periplasmic binding protein-like II"/>
    <property type="match status" value="1"/>
</dbReference>
<dbReference type="InterPro" id="IPR058163">
    <property type="entry name" value="LysR-type_TF_proteobact-type"/>
</dbReference>
<dbReference type="FunFam" id="3.40.190.290:FF:000001">
    <property type="entry name" value="Transcriptional regulator, LysR family"/>
    <property type="match status" value="1"/>
</dbReference>
<dbReference type="Pfam" id="PF03466">
    <property type="entry name" value="LysR_substrate"/>
    <property type="match status" value="1"/>
</dbReference>
<dbReference type="GO" id="GO:0043565">
    <property type="term" value="F:sequence-specific DNA binding"/>
    <property type="evidence" value="ECO:0007669"/>
    <property type="project" value="TreeGrafter"/>
</dbReference>
<evidence type="ECO:0000256" key="4">
    <source>
        <dbReference type="ARBA" id="ARBA00023163"/>
    </source>
</evidence>
<dbReference type="PANTHER" id="PTHR30537">
    <property type="entry name" value="HTH-TYPE TRANSCRIPTIONAL REGULATOR"/>
    <property type="match status" value="1"/>
</dbReference>
<sequence length="303" mass="33797">MHDLSGIAVFTAVVEVGSFTKAGERLGLSKSAVSKQITRLEERLGAQLLNRTTRRLNLTEVGQAFYERCRRIVSEAEEAELAVTRLQVDPRGILRLSAPVSFGIEHLGRALPDFMARYPDVQIDMECADRTVDLLEEGFDMAVRIGRLADSSLIAKRIASSRRMVLAAPDYWRRHGKPTHPRELANHHCLTYAYQQSQQHWDFAEPETRAPFTVQVPTGPMHANNGHVLVEAAIGGRGVVMSPCFICGEAWRDGRLEPALEAFESDPVGIHAVYPPSRHLSAKVRAFIDFLTSRFAGPEETWP</sequence>
<dbReference type="Proteomes" id="UP000672602">
    <property type="component" value="Unassembled WGS sequence"/>
</dbReference>
<keyword evidence="2" id="KW-0805">Transcription regulation</keyword>
<dbReference type="AlphaFoldDB" id="A0A8J7SL24"/>
<protein>
    <submittedName>
        <fullName evidence="6">LysR family transcriptional regulator</fullName>
    </submittedName>
</protein>
<dbReference type="CDD" id="cd08422">
    <property type="entry name" value="PBP2_CrgA_like"/>
    <property type="match status" value="1"/>
</dbReference>
<dbReference type="GO" id="GO:0003700">
    <property type="term" value="F:DNA-binding transcription factor activity"/>
    <property type="evidence" value="ECO:0007669"/>
    <property type="project" value="InterPro"/>
</dbReference>
<keyword evidence="3" id="KW-0238">DNA-binding</keyword>
<dbReference type="PROSITE" id="PS50931">
    <property type="entry name" value="HTH_LYSR"/>
    <property type="match status" value="1"/>
</dbReference>
<keyword evidence="7" id="KW-1185">Reference proteome</keyword>
<dbReference type="GO" id="GO:0006351">
    <property type="term" value="P:DNA-templated transcription"/>
    <property type="evidence" value="ECO:0007669"/>
    <property type="project" value="TreeGrafter"/>
</dbReference>
<keyword evidence="4" id="KW-0804">Transcription</keyword>
<evidence type="ECO:0000313" key="7">
    <source>
        <dbReference type="Proteomes" id="UP000672602"/>
    </source>
</evidence>
<dbReference type="Gene3D" id="3.40.190.290">
    <property type="match status" value="1"/>
</dbReference>
<dbReference type="Pfam" id="PF00126">
    <property type="entry name" value="HTH_1"/>
    <property type="match status" value="1"/>
</dbReference>
<comment type="caution">
    <text evidence="6">The sequence shown here is derived from an EMBL/GenBank/DDBJ whole genome shotgun (WGS) entry which is preliminary data.</text>
</comment>
<dbReference type="InterPro" id="IPR036388">
    <property type="entry name" value="WH-like_DNA-bd_sf"/>
</dbReference>
<dbReference type="EMBL" id="JAGMWN010000002">
    <property type="protein sequence ID" value="MBP5856578.1"/>
    <property type="molecule type" value="Genomic_DNA"/>
</dbReference>
<evidence type="ECO:0000256" key="3">
    <source>
        <dbReference type="ARBA" id="ARBA00023125"/>
    </source>
</evidence>
<evidence type="ECO:0000259" key="5">
    <source>
        <dbReference type="PROSITE" id="PS50931"/>
    </source>
</evidence>
<organism evidence="6 7">
    <name type="scientific">Marivibrio halodurans</name>
    <dbReference type="NCBI Taxonomy" id="2039722"/>
    <lineage>
        <taxon>Bacteria</taxon>
        <taxon>Pseudomonadati</taxon>
        <taxon>Pseudomonadota</taxon>
        <taxon>Alphaproteobacteria</taxon>
        <taxon>Rhodospirillales</taxon>
        <taxon>Rhodospirillaceae</taxon>
        <taxon>Marivibrio</taxon>
    </lineage>
</organism>
<dbReference type="InterPro" id="IPR036390">
    <property type="entry name" value="WH_DNA-bd_sf"/>
</dbReference>
<evidence type="ECO:0000313" key="6">
    <source>
        <dbReference type="EMBL" id="MBP5856578.1"/>
    </source>
</evidence>
<gene>
    <name evidence="6" type="ORF">KAJ83_06135</name>
</gene>
<dbReference type="PANTHER" id="PTHR30537:SF5">
    <property type="entry name" value="HTH-TYPE TRANSCRIPTIONAL ACTIVATOR TTDR-RELATED"/>
    <property type="match status" value="1"/>
</dbReference>
<dbReference type="SUPFAM" id="SSF46785">
    <property type="entry name" value="Winged helix' DNA-binding domain"/>
    <property type="match status" value="1"/>
</dbReference>
<dbReference type="InterPro" id="IPR005119">
    <property type="entry name" value="LysR_subst-bd"/>
</dbReference>
<accession>A0A8J7SL24</accession>
<evidence type="ECO:0000256" key="1">
    <source>
        <dbReference type="ARBA" id="ARBA00009437"/>
    </source>
</evidence>
<comment type="similarity">
    <text evidence="1">Belongs to the LysR transcriptional regulatory family.</text>
</comment>
<reference evidence="6" key="1">
    <citation type="submission" date="2021-04" db="EMBL/GenBank/DDBJ databases">
        <authorList>
            <person name="Zhang D.-C."/>
        </authorList>
    </citation>
    <scope>NUCLEOTIDE SEQUENCE</scope>
    <source>
        <strain evidence="6">CGMCC 1.15697</strain>
    </source>
</reference>
<dbReference type="RefSeq" id="WP_210681145.1">
    <property type="nucleotide sequence ID" value="NZ_JAGMWN010000002.1"/>
</dbReference>